<accession>A0A8R1V0K3</accession>
<evidence type="ECO:0000313" key="2">
    <source>
        <dbReference type="Proteomes" id="UP000005239"/>
    </source>
</evidence>
<name>A0A2A6BY90_PRIPA</name>
<keyword evidence="2" id="KW-1185">Reference proteome</keyword>
<gene>
    <name evidence="1" type="primary">WBGene00283322</name>
</gene>
<proteinExistence type="predicted"/>
<organism evidence="1 2">
    <name type="scientific">Pristionchus pacificus</name>
    <name type="common">Parasitic nematode worm</name>
    <dbReference type="NCBI Taxonomy" id="54126"/>
    <lineage>
        <taxon>Eukaryota</taxon>
        <taxon>Metazoa</taxon>
        <taxon>Ecdysozoa</taxon>
        <taxon>Nematoda</taxon>
        <taxon>Chromadorea</taxon>
        <taxon>Rhabditida</taxon>
        <taxon>Rhabditina</taxon>
        <taxon>Diplogasteromorpha</taxon>
        <taxon>Diplogasteroidea</taxon>
        <taxon>Neodiplogasteridae</taxon>
        <taxon>Pristionchus</taxon>
    </lineage>
</organism>
<evidence type="ECO:0000313" key="1">
    <source>
        <dbReference type="EnsemblMetazoa" id="PPA44953.1"/>
    </source>
</evidence>
<accession>A0A2A6BY90</accession>
<dbReference type="Proteomes" id="UP000005239">
    <property type="component" value="Unassembled WGS sequence"/>
</dbReference>
<dbReference type="EnsemblMetazoa" id="PPA44953.1">
    <property type="protein sequence ID" value="PPA44953.1"/>
    <property type="gene ID" value="WBGene00283322"/>
</dbReference>
<reference evidence="1" key="2">
    <citation type="submission" date="2022-06" db="UniProtKB">
        <authorList>
            <consortium name="EnsemblMetazoa"/>
        </authorList>
    </citation>
    <scope>IDENTIFICATION</scope>
    <source>
        <strain evidence="1">PS312</strain>
    </source>
</reference>
<dbReference type="AlphaFoldDB" id="A0A2A6BY90"/>
<protein>
    <submittedName>
        <fullName evidence="1">Uncharacterized protein</fullName>
    </submittedName>
</protein>
<sequence>MERHLVKAEPKFNKFNKSLQHVNSLIYEAVRLRFNKSRQQKKETRGMTIVHPNIHRDTMTSRIDHESGV</sequence>
<reference evidence="2" key="1">
    <citation type="journal article" date="2008" name="Nat. Genet.">
        <title>The Pristionchus pacificus genome provides a unique perspective on nematode lifestyle and parasitism.</title>
        <authorList>
            <person name="Dieterich C."/>
            <person name="Clifton S.W."/>
            <person name="Schuster L.N."/>
            <person name="Chinwalla A."/>
            <person name="Delehaunty K."/>
            <person name="Dinkelacker I."/>
            <person name="Fulton L."/>
            <person name="Fulton R."/>
            <person name="Godfrey J."/>
            <person name="Minx P."/>
            <person name="Mitreva M."/>
            <person name="Roeseler W."/>
            <person name="Tian H."/>
            <person name="Witte H."/>
            <person name="Yang S.P."/>
            <person name="Wilson R.K."/>
            <person name="Sommer R.J."/>
        </authorList>
    </citation>
    <scope>NUCLEOTIDE SEQUENCE [LARGE SCALE GENOMIC DNA]</scope>
    <source>
        <strain evidence="2">PS312</strain>
    </source>
</reference>